<name>A0A6J7MV88_9ZZZZ</name>
<dbReference type="Pfam" id="PF04932">
    <property type="entry name" value="Wzy_C"/>
    <property type="match status" value="1"/>
</dbReference>
<feature type="transmembrane region" description="Helical" evidence="5">
    <location>
        <begin position="65"/>
        <end position="84"/>
    </location>
</feature>
<feature type="transmembrane region" description="Helical" evidence="5">
    <location>
        <begin position="344"/>
        <end position="364"/>
    </location>
</feature>
<comment type="subcellular location">
    <subcellularLocation>
        <location evidence="1">Membrane</location>
        <topology evidence="1">Multi-pass membrane protein</topology>
    </subcellularLocation>
</comment>
<feature type="transmembrane region" description="Helical" evidence="5">
    <location>
        <begin position="195"/>
        <end position="212"/>
    </location>
</feature>
<dbReference type="InterPro" id="IPR007016">
    <property type="entry name" value="O-antigen_ligase-rel_domated"/>
</dbReference>
<evidence type="ECO:0000256" key="1">
    <source>
        <dbReference type="ARBA" id="ARBA00004141"/>
    </source>
</evidence>
<evidence type="ECO:0000259" key="6">
    <source>
        <dbReference type="Pfam" id="PF04932"/>
    </source>
</evidence>
<evidence type="ECO:0000256" key="3">
    <source>
        <dbReference type="ARBA" id="ARBA00022989"/>
    </source>
</evidence>
<gene>
    <name evidence="7" type="ORF">UFOPK1824_00301</name>
    <name evidence="8" type="ORF">UFOPK2772_00459</name>
    <name evidence="9" type="ORF">UFOPK2850_00997</name>
    <name evidence="10" type="ORF">UFOPK3027_00324</name>
    <name evidence="11" type="ORF">UFOPK3256_00927</name>
    <name evidence="12" type="ORF">UFOPK3827_00584</name>
    <name evidence="13" type="ORF">UFOPK3982_00682</name>
    <name evidence="14" type="ORF">UFOPK4120_00304</name>
    <name evidence="15" type="ORF">UFOPK4404_00541</name>
</gene>
<dbReference type="EMBL" id="CAEZUM010000011">
    <property type="protein sequence ID" value="CAB4595024.1"/>
    <property type="molecule type" value="Genomic_DNA"/>
</dbReference>
<reference evidence="13" key="1">
    <citation type="submission" date="2020-05" db="EMBL/GenBank/DDBJ databases">
        <authorList>
            <person name="Chiriac C."/>
            <person name="Salcher M."/>
            <person name="Ghai R."/>
            <person name="Kavagutti S V."/>
        </authorList>
    </citation>
    <scope>NUCLEOTIDE SEQUENCE</scope>
</reference>
<evidence type="ECO:0000256" key="2">
    <source>
        <dbReference type="ARBA" id="ARBA00022692"/>
    </source>
</evidence>
<dbReference type="EMBL" id="CAFBPO010000003">
    <property type="protein sequence ID" value="CAB5012064.1"/>
    <property type="molecule type" value="Genomic_DNA"/>
</dbReference>
<evidence type="ECO:0000313" key="15">
    <source>
        <dbReference type="EMBL" id="CAB5071488.1"/>
    </source>
</evidence>
<sequence length="568" mass="62269">MLNLAAEKSLARLLMIGSSFISIFVVWGSVTDPVNVTKLLALGGVAGAGIAITVSFGAKDLWGNYKLPILLLSLYFLTVINSVIQSEAPSSQLLYGAYGRNTGFVTQVLLILLFISSMSLSQKNSFLKVSYGILLAGAINVAYSLWVIIFGDFIGWNNPYGNILGTFGNPNFVGAYLGIFASVLFAYIVKPNLSWIYRAISTFLLLITFFEIKDSHAIQGIVVAAGGISLVGFYFLRSKFLSNVVPILYSAFVFILGMFAVFGALQKGPLTSLIYKNSVSLRGEYWQAAWNMGNKFPFSGVGMDTYGDWYRQLRDDQALINPGPNTITNAAHNVILDQFAYGGWPMLIAYLSIFPIVIIAIFRVTSRSREFNFAFISLAVAWICYQVQSVISINQIGLAIWGWILGGALVAYEKVTRSSQVIESKGAAASGKLKRSKQSFGISPLMTGFLGAVVGLLIAVPPYSSDSNWSSAVKSGDLGKIEKALVPSYLNPQNSQRYAFVYQLLEANKFYDLSYKYAKEAVAFNPGSFDAWKLLYYSQKASIEEKSLAKENLVKLDPLNPNIFDSPQ</sequence>
<dbReference type="EMBL" id="CAFAAN010000002">
    <property type="protein sequence ID" value="CAB4796277.1"/>
    <property type="molecule type" value="Genomic_DNA"/>
</dbReference>
<feature type="transmembrane region" description="Helical" evidence="5">
    <location>
        <begin position="171"/>
        <end position="188"/>
    </location>
</feature>
<evidence type="ECO:0000313" key="12">
    <source>
        <dbReference type="EMBL" id="CAB4951555.1"/>
    </source>
</evidence>
<evidence type="ECO:0000256" key="4">
    <source>
        <dbReference type="ARBA" id="ARBA00023136"/>
    </source>
</evidence>
<feature type="transmembrane region" description="Helical" evidence="5">
    <location>
        <begin position="133"/>
        <end position="151"/>
    </location>
</feature>
<dbReference type="GO" id="GO:0016020">
    <property type="term" value="C:membrane"/>
    <property type="evidence" value="ECO:0007669"/>
    <property type="project" value="UniProtKB-SubCell"/>
</dbReference>
<evidence type="ECO:0000313" key="11">
    <source>
        <dbReference type="EMBL" id="CAB4842784.1"/>
    </source>
</evidence>
<feature type="transmembrane region" description="Helical" evidence="5">
    <location>
        <begin position="248"/>
        <end position="265"/>
    </location>
</feature>
<dbReference type="PANTHER" id="PTHR37422">
    <property type="entry name" value="TEICHURONIC ACID BIOSYNTHESIS PROTEIN TUAE"/>
    <property type="match status" value="1"/>
</dbReference>
<accession>A0A6J7MV88</accession>
<organism evidence="13">
    <name type="scientific">freshwater metagenome</name>
    <dbReference type="NCBI Taxonomy" id="449393"/>
    <lineage>
        <taxon>unclassified sequences</taxon>
        <taxon>metagenomes</taxon>
        <taxon>ecological metagenomes</taxon>
    </lineage>
</organism>
<evidence type="ECO:0000313" key="8">
    <source>
        <dbReference type="EMBL" id="CAB4733119.1"/>
    </source>
</evidence>
<feature type="transmembrane region" description="Helical" evidence="5">
    <location>
        <begin position="36"/>
        <end position="58"/>
    </location>
</feature>
<dbReference type="EMBL" id="CAEZZH010000011">
    <property type="protein sequence ID" value="CAB4759208.1"/>
    <property type="molecule type" value="Genomic_DNA"/>
</dbReference>
<feature type="transmembrane region" description="Helical" evidence="5">
    <location>
        <begin position="440"/>
        <end position="460"/>
    </location>
</feature>
<feature type="transmembrane region" description="Helical" evidence="5">
    <location>
        <begin position="218"/>
        <end position="236"/>
    </location>
</feature>
<evidence type="ECO:0000256" key="5">
    <source>
        <dbReference type="SAM" id="Phobius"/>
    </source>
</evidence>
<dbReference type="EMBL" id="CAFAZW010000012">
    <property type="protein sequence ID" value="CAB4842784.1"/>
    <property type="molecule type" value="Genomic_DNA"/>
</dbReference>
<feature type="transmembrane region" description="Helical" evidence="5">
    <location>
        <begin position="104"/>
        <end position="121"/>
    </location>
</feature>
<dbReference type="AlphaFoldDB" id="A0A6J7MV88"/>
<dbReference type="InterPro" id="IPR051533">
    <property type="entry name" value="WaaL-like"/>
</dbReference>
<evidence type="ECO:0000313" key="7">
    <source>
        <dbReference type="EMBL" id="CAB4595024.1"/>
    </source>
</evidence>
<keyword evidence="2 5" id="KW-0812">Transmembrane</keyword>
<dbReference type="PANTHER" id="PTHR37422:SF23">
    <property type="entry name" value="TEICHURONIC ACID BIOSYNTHESIS PROTEIN TUAE"/>
    <property type="match status" value="1"/>
</dbReference>
<keyword evidence="3 5" id="KW-1133">Transmembrane helix</keyword>
<dbReference type="EMBL" id="CAFBOO010000005">
    <property type="protein sequence ID" value="CAB4984921.1"/>
    <property type="molecule type" value="Genomic_DNA"/>
</dbReference>
<feature type="domain" description="O-antigen ligase-related" evidence="6">
    <location>
        <begin position="220"/>
        <end position="351"/>
    </location>
</feature>
<evidence type="ECO:0000313" key="9">
    <source>
        <dbReference type="EMBL" id="CAB4759208.1"/>
    </source>
</evidence>
<keyword evidence="4 5" id="KW-0472">Membrane</keyword>
<feature type="transmembrane region" description="Helical" evidence="5">
    <location>
        <begin position="394"/>
        <end position="412"/>
    </location>
</feature>
<dbReference type="EMBL" id="CAEZYT010000017">
    <property type="protein sequence ID" value="CAB4733119.1"/>
    <property type="molecule type" value="Genomic_DNA"/>
</dbReference>
<feature type="transmembrane region" description="Helical" evidence="5">
    <location>
        <begin position="12"/>
        <end position="30"/>
    </location>
</feature>
<evidence type="ECO:0000313" key="13">
    <source>
        <dbReference type="EMBL" id="CAB4984921.1"/>
    </source>
</evidence>
<protein>
    <submittedName>
        <fullName evidence="13">Unannotated protein</fullName>
    </submittedName>
</protein>
<evidence type="ECO:0000313" key="14">
    <source>
        <dbReference type="EMBL" id="CAB5012064.1"/>
    </source>
</evidence>
<evidence type="ECO:0000313" key="10">
    <source>
        <dbReference type="EMBL" id="CAB4796277.1"/>
    </source>
</evidence>
<proteinExistence type="predicted"/>
<dbReference type="EMBL" id="CAFBNM010000005">
    <property type="protein sequence ID" value="CAB4951555.1"/>
    <property type="molecule type" value="Genomic_DNA"/>
</dbReference>
<feature type="transmembrane region" description="Helical" evidence="5">
    <location>
        <begin position="371"/>
        <end position="388"/>
    </location>
</feature>
<dbReference type="EMBL" id="CAFBQY010000005">
    <property type="protein sequence ID" value="CAB5071488.1"/>
    <property type="molecule type" value="Genomic_DNA"/>
</dbReference>